<comment type="subunit">
    <text evidence="5">Homodimer. Interacts with FtsZ.</text>
</comment>
<keyword evidence="7" id="KW-1185">Reference proteome</keyword>
<dbReference type="GO" id="GO:0000917">
    <property type="term" value="P:division septum assembly"/>
    <property type="evidence" value="ECO:0007669"/>
    <property type="project" value="UniProtKB-KW"/>
</dbReference>
<dbReference type="HAMAP" id="MF_01197">
    <property type="entry name" value="SepF"/>
    <property type="match status" value="1"/>
</dbReference>
<dbReference type="PANTHER" id="PTHR35798:SF1">
    <property type="entry name" value="CELL DIVISION PROTEIN SEPF"/>
    <property type="match status" value="1"/>
</dbReference>
<evidence type="ECO:0000313" key="7">
    <source>
        <dbReference type="Proteomes" id="UP001329915"/>
    </source>
</evidence>
<sequence length="151" mass="17265">MGNKVLDKVLSFIGFEKDDVDDYYDSEPEEHTSDWQEMKRNRKANVVSLQSAQQPVKMVFLKPRTFDEVQDIANNLKNRRPVILNLESTDKEVAQRIVDFLSGSTYALGGSMQKLSAAIFLFMPQNIDISGHFDEETSEKNIFSFMNNFSG</sequence>
<protein>
    <recommendedName>
        <fullName evidence="5">Cell division protein SepF</fullName>
    </recommendedName>
</protein>
<dbReference type="RefSeq" id="WP_366921445.1">
    <property type="nucleotide sequence ID" value="NZ_CP121694.1"/>
</dbReference>
<dbReference type="InterPro" id="IPR038594">
    <property type="entry name" value="SepF-like_sf"/>
</dbReference>
<gene>
    <name evidence="5" type="primary">sepF</name>
    <name evidence="6" type="ORF">MFMK1_001844</name>
</gene>
<evidence type="ECO:0000256" key="2">
    <source>
        <dbReference type="ARBA" id="ARBA00023210"/>
    </source>
</evidence>
<dbReference type="AlphaFoldDB" id="A0AAU0UN33"/>
<evidence type="ECO:0000313" key="6">
    <source>
        <dbReference type="EMBL" id="WRO22023.1"/>
    </source>
</evidence>
<organism evidence="6 7">
    <name type="scientific">Metallumcola ferriviriculae</name>
    <dbReference type="NCBI Taxonomy" id="3039180"/>
    <lineage>
        <taxon>Bacteria</taxon>
        <taxon>Bacillati</taxon>
        <taxon>Bacillota</taxon>
        <taxon>Clostridia</taxon>
        <taxon>Neomoorellales</taxon>
        <taxon>Desulfitibacteraceae</taxon>
        <taxon>Metallumcola</taxon>
    </lineage>
</organism>
<evidence type="ECO:0000256" key="3">
    <source>
        <dbReference type="ARBA" id="ARBA00023306"/>
    </source>
</evidence>
<dbReference type="Pfam" id="PF04472">
    <property type="entry name" value="SepF"/>
    <property type="match status" value="1"/>
</dbReference>
<comment type="function">
    <text evidence="4 5">Cell division protein that is part of the divisome complex and is recruited early to the Z-ring. Probably stimulates Z-ring formation, perhaps through the cross-linking of FtsZ protofilaments. Its function overlaps with FtsA.</text>
</comment>
<reference evidence="6 7" key="1">
    <citation type="submission" date="2023-04" db="EMBL/GenBank/DDBJ databases">
        <authorList>
            <person name="Hsu D."/>
        </authorList>
    </citation>
    <scope>NUCLEOTIDE SEQUENCE [LARGE SCALE GENOMIC DNA]</scope>
    <source>
        <strain evidence="6 7">MK1</strain>
    </source>
</reference>
<keyword evidence="5" id="KW-0963">Cytoplasm</keyword>
<keyword evidence="1 5" id="KW-0132">Cell division</keyword>
<proteinExistence type="inferred from homology"/>
<keyword evidence="2 5" id="KW-0717">Septation</keyword>
<dbReference type="GO" id="GO:0005737">
    <property type="term" value="C:cytoplasm"/>
    <property type="evidence" value="ECO:0007669"/>
    <property type="project" value="UniProtKB-SubCell"/>
</dbReference>
<dbReference type="GO" id="GO:0043093">
    <property type="term" value="P:FtsZ-dependent cytokinesis"/>
    <property type="evidence" value="ECO:0007669"/>
    <property type="project" value="UniProtKB-UniRule"/>
</dbReference>
<comment type="subcellular location">
    <subcellularLocation>
        <location evidence="5">Cytoplasm</location>
    </subcellularLocation>
    <text evidence="5">Localizes to the division site, in a FtsZ-dependent manner.</text>
</comment>
<dbReference type="KEGG" id="dbc:MFMK1_001844"/>
<name>A0AAU0UN33_9FIRM</name>
<dbReference type="EMBL" id="CP121694">
    <property type="protein sequence ID" value="WRO22023.1"/>
    <property type="molecule type" value="Genomic_DNA"/>
</dbReference>
<dbReference type="InterPro" id="IPR007561">
    <property type="entry name" value="Cell_div_SepF/SepF-rel"/>
</dbReference>
<accession>A0AAU0UN33</accession>
<evidence type="ECO:0000256" key="4">
    <source>
        <dbReference type="ARBA" id="ARBA00044936"/>
    </source>
</evidence>
<dbReference type="InterPro" id="IPR023052">
    <property type="entry name" value="Cell_div_SepF"/>
</dbReference>
<evidence type="ECO:0000256" key="1">
    <source>
        <dbReference type="ARBA" id="ARBA00022618"/>
    </source>
</evidence>
<evidence type="ECO:0000256" key="5">
    <source>
        <dbReference type="HAMAP-Rule" id="MF_01197"/>
    </source>
</evidence>
<comment type="similarity">
    <text evidence="5">Belongs to the SepF family.</text>
</comment>
<dbReference type="Proteomes" id="UP001329915">
    <property type="component" value="Chromosome"/>
</dbReference>
<keyword evidence="3 5" id="KW-0131">Cell cycle</keyword>
<dbReference type="PANTHER" id="PTHR35798">
    <property type="entry name" value="CELL DIVISION PROTEIN SEPF"/>
    <property type="match status" value="1"/>
</dbReference>
<dbReference type="Gene3D" id="3.30.110.150">
    <property type="entry name" value="SepF-like protein"/>
    <property type="match status" value="1"/>
</dbReference>